<dbReference type="Proteomes" id="UP001496627">
    <property type="component" value="Unassembled WGS sequence"/>
</dbReference>
<dbReference type="InterPro" id="IPR004046">
    <property type="entry name" value="GST_C"/>
</dbReference>
<proteinExistence type="inferred from homology"/>
<organism evidence="3 4">
    <name type="scientific">Neorhizobium phenanthreniclasticum</name>
    <dbReference type="NCBI Taxonomy" id="3157917"/>
    <lineage>
        <taxon>Bacteria</taxon>
        <taxon>Pseudomonadati</taxon>
        <taxon>Pseudomonadota</taxon>
        <taxon>Alphaproteobacteria</taxon>
        <taxon>Hyphomicrobiales</taxon>
        <taxon>Rhizobiaceae</taxon>
        <taxon>Rhizobium/Agrobacterium group</taxon>
        <taxon>Neorhizobium</taxon>
    </lineage>
</organism>
<dbReference type="EMBL" id="JBEAAL010000018">
    <property type="protein sequence ID" value="MEQ1407394.1"/>
    <property type="molecule type" value="Genomic_DNA"/>
</dbReference>
<accession>A0ABV0M693</accession>
<dbReference type="InterPro" id="IPR004045">
    <property type="entry name" value="Glutathione_S-Trfase_N"/>
</dbReference>
<evidence type="ECO:0000259" key="2">
    <source>
        <dbReference type="PROSITE" id="PS50404"/>
    </source>
</evidence>
<comment type="caution">
    <text evidence="3">The sequence shown here is derived from an EMBL/GenBank/DDBJ whole genome shotgun (WGS) entry which is preliminary data.</text>
</comment>
<feature type="domain" description="GST N-terminal" evidence="2">
    <location>
        <begin position="1"/>
        <end position="83"/>
    </location>
</feature>
<dbReference type="InterPro" id="IPR036249">
    <property type="entry name" value="Thioredoxin-like_sf"/>
</dbReference>
<evidence type="ECO:0000313" key="3">
    <source>
        <dbReference type="EMBL" id="MEQ1407394.1"/>
    </source>
</evidence>
<dbReference type="PANTHER" id="PTHR44051:SF8">
    <property type="entry name" value="GLUTATHIONE S-TRANSFERASE GSTA"/>
    <property type="match status" value="1"/>
</dbReference>
<reference evidence="3 4" key="1">
    <citation type="submission" date="2024-05" db="EMBL/GenBank/DDBJ databases">
        <title>Neorhizobium sp. Rsf11, a plant growth promoting and heavy metal resistant PAH-degrader.</title>
        <authorList>
            <person name="Golubev S.N."/>
            <person name="Muratova A.Y."/>
            <person name="Markelova M.I."/>
        </authorList>
    </citation>
    <scope>NUCLEOTIDE SEQUENCE [LARGE SCALE GENOMIC DNA]</scope>
    <source>
        <strain evidence="3 4">Rsf11</strain>
    </source>
</reference>
<dbReference type="PROSITE" id="PS50404">
    <property type="entry name" value="GST_NTER"/>
    <property type="match status" value="1"/>
</dbReference>
<evidence type="ECO:0000313" key="4">
    <source>
        <dbReference type="Proteomes" id="UP001496627"/>
    </source>
</evidence>
<protein>
    <submittedName>
        <fullName evidence="3">Glutathione binding-like protein</fullName>
    </submittedName>
</protein>
<keyword evidence="4" id="KW-1185">Reference proteome</keyword>
<evidence type="ECO:0000256" key="1">
    <source>
        <dbReference type="RuleBase" id="RU003494"/>
    </source>
</evidence>
<dbReference type="SUPFAM" id="SSF52833">
    <property type="entry name" value="Thioredoxin-like"/>
    <property type="match status" value="1"/>
</dbReference>
<dbReference type="RefSeq" id="WP_348863857.1">
    <property type="nucleotide sequence ID" value="NZ_JBEAAL010000018.1"/>
</dbReference>
<dbReference type="InterPro" id="IPR036282">
    <property type="entry name" value="Glutathione-S-Trfase_C_sf"/>
</dbReference>
<dbReference type="SUPFAM" id="SSF47616">
    <property type="entry name" value="GST C-terminal domain-like"/>
    <property type="match status" value="1"/>
</dbReference>
<dbReference type="PANTHER" id="PTHR44051">
    <property type="entry name" value="GLUTATHIONE S-TRANSFERASE-RELATED"/>
    <property type="match status" value="1"/>
</dbReference>
<dbReference type="Pfam" id="PF00043">
    <property type="entry name" value="GST_C"/>
    <property type="match status" value="1"/>
</dbReference>
<dbReference type="Pfam" id="PF02798">
    <property type="entry name" value="GST_N"/>
    <property type="match status" value="1"/>
</dbReference>
<dbReference type="Gene3D" id="1.20.1050.10">
    <property type="match status" value="1"/>
</dbReference>
<gene>
    <name evidence="3" type="ORF">ABK249_20925</name>
</gene>
<dbReference type="CDD" id="cd03188">
    <property type="entry name" value="GST_C_Beta"/>
    <property type="match status" value="1"/>
</dbReference>
<dbReference type="CDD" id="cd03057">
    <property type="entry name" value="GST_N_Beta"/>
    <property type="match status" value="1"/>
</dbReference>
<dbReference type="Gene3D" id="3.40.30.10">
    <property type="entry name" value="Glutaredoxin"/>
    <property type="match status" value="1"/>
</dbReference>
<comment type="similarity">
    <text evidence="1">Belongs to the GST superfamily.</text>
</comment>
<sequence length="198" mass="21682">MALKLYYAPGVCSLASHICLIEGEGQFEVERVDLKTKVTASGEDFRTITAKGYVPALMLDSSEVITENVAVLAYIAKEIPRLGVLGEFGQIRLLEALAYLSTEVHKGFEQLFLGAGTEQSAKIAANITRRLQYLADHLHNDYLFGDHPGVADFYLFVMMRWATMFGVEIPVPLLAIQGRLLARPSVHAALRSEGLAAA</sequence>
<name>A0ABV0M693_9HYPH</name>